<proteinExistence type="predicted"/>
<evidence type="ECO:0000313" key="3">
    <source>
        <dbReference type="EMBL" id="KAK3952233.1"/>
    </source>
</evidence>
<evidence type="ECO:0000256" key="2">
    <source>
        <dbReference type="SAM" id="SignalP"/>
    </source>
</evidence>
<feature type="transmembrane region" description="Helical" evidence="1">
    <location>
        <begin position="45"/>
        <end position="64"/>
    </location>
</feature>
<protein>
    <recommendedName>
        <fullName evidence="5">Secreted protein</fullName>
    </recommendedName>
</protein>
<comment type="caution">
    <text evidence="3">The sequence shown here is derived from an EMBL/GenBank/DDBJ whole genome shotgun (WGS) entry which is preliminary data.</text>
</comment>
<feature type="signal peptide" evidence="2">
    <location>
        <begin position="1"/>
        <end position="29"/>
    </location>
</feature>
<keyword evidence="1" id="KW-0472">Membrane</keyword>
<keyword evidence="1" id="KW-0812">Transmembrane</keyword>
<evidence type="ECO:0008006" key="5">
    <source>
        <dbReference type="Google" id="ProtNLM"/>
    </source>
</evidence>
<reference evidence="3" key="1">
    <citation type="journal article" date="2023" name="Mol. Phylogenet. Evol.">
        <title>Genome-scale phylogeny and comparative genomics of the fungal order Sordariales.</title>
        <authorList>
            <person name="Hensen N."/>
            <person name="Bonometti L."/>
            <person name="Westerberg I."/>
            <person name="Brannstrom I.O."/>
            <person name="Guillou S."/>
            <person name="Cros-Aarteil S."/>
            <person name="Calhoun S."/>
            <person name="Haridas S."/>
            <person name="Kuo A."/>
            <person name="Mondo S."/>
            <person name="Pangilinan J."/>
            <person name="Riley R."/>
            <person name="LaButti K."/>
            <person name="Andreopoulos B."/>
            <person name="Lipzen A."/>
            <person name="Chen C."/>
            <person name="Yan M."/>
            <person name="Daum C."/>
            <person name="Ng V."/>
            <person name="Clum A."/>
            <person name="Steindorff A."/>
            <person name="Ohm R.A."/>
            <person name="Martin F."/>
            <person name="Silar P."/>
            <person name="Natvig D.O."/>
            <person name="Lalanne C."/>
            <person name="Gautier V."/>
            <person name="Ament-Velasquez S.L."/>
            <person name="Kruys A."/>
            <person name="Hutchinson M.I."/>
            <person name="Powell A.J."/>
            <person name="Barry K."/>
            <person name="Miller A.N."/>
            <person name="Grigoriev I.V."/>
            <person name="Debuchy R."/>
            <person name="Gladieux P."/>
            <person name="Hiltunen Thoren M."/>
            <person name="Johannesson H."/>
        </authorList>
    </citation>
    <scope>NUCLEOTIDE SEQUENCE</scope>
    <source>
        <strain evidence="3">CBS 626.80</strain>
    </source>
</reference>
<evidence type="ECO:0000313" key="4">
    <source>
        <dbReference type="Proteomes" id="UP001303222"/>
    </source>
</evidence>
<sequence>MTTFSSFLFSFFPFLFICGFNIIPPPCRGTGFERVCGGDITHPTGWALAGKFCLACFIFVLLVLDEEDEDEKFGAGIDKEVEKLVFFCIHYQHRCLQHTAAGIFTGVF</sequence>
<dbReference type="EMBL" id="MU859128">
    <property type="protein sequence ID" value="KAK3952233.1"/>
    <property type="molecule type" value="Genomic_DNA"/>
</dbReference>
<name>A0AAN6SGD8_9PEZI</name>
<dbReference type="AlphaFoldDB" id="A0AAN6SGD8"/>
<accession>A0AAN6SGD8</accession>
<keyword evidence="2" id="KW-0732">Signal</keyword>
<feature type="chain" id="PRO_5042986361" description="Secreted protein" evidence="2">
    <location>
        <begin position="30"/>
        <end position="108"/>
    </location>
</feature>
<dbReference type="Proteomes" id="UP001303222">
    <property type="component" value="Unassembled WGS sequence"/>
</dbReference>
<organism evidence="3 4">
    <name type="scientific">Pseudoneurospora amorphoporcata</name>
    <dbReference type="NCBI Taxonomy" id="241081"/>
    <lineage>
        <taxon>Eukaryota</taxon>
        <taxon>Fungi</taxon>
        <taxon>Dikarya</taxon>
        <taxon>Ascomycota</taxon>
        <taxon>Pezizomycotina</taxon>
        <taxon>Sordariomycetes</taxon>
        <taxon>Sordariomycetidae</taxon>
        <taxon>Sordariales</taxon>
        <taxon>Sordariaceae</taxon>
        <taxon>Pseudoneurospora</taxon>
    </lineage>
</organism>
<keyword evidence="4" id="KW-1185">Reference proteome</keyword>
<keyword evidence="1" id="KW-1133">Transmembrane helix</keyword>
<reference evidence="3" key="2">
    <citation type="submission" date="2023-06" db="EMBL/GenBank/DDBJ databases">
        <authorList>
            <consortium name="Lawrence Berkeley National Laboratory"/>
            <person name="Mondo S.J."/>
            <person name="Hensen N."/>
            <person name="Bonometti L."/>
            <person name="Westerberg I."/>
            <person name="Brannstrom I.O."/>
            <person name="Guillou S."/>
            <person name="Cros-Aarteil S."/>
            <person name="Calhoun S."/>
            <person name="Haridas S."/>
            <person name="Kuo A."/>
            <person name="Pangilinan J."/>
            <person name="Riley R."/>
            <person name="Labutti K."/>
            <person name="Andreopoulos B."/>
            <person name="Lipzen A."/>
            <person name="Chen C."/>
            <person name="Yanf M."/>
            <person name="Daum C."/>
            <person name="Ng V."/>
            <person name="Clum A."/>
            <person name="Steindorff A."/>
            <person name="Ohm R."/>
            <person name="Martin F."/>
            <person name="Silar P."/>
            <person name="Natvig D."/>
            <person name="Lalanne C."/>
            <person name="Gautier V."/>
            <person name="Ament-Velasquez S.L."/>
            <person name="Kruys A."/>
            <person name="Hutchinson M.I."/>
            <person name="Powell A.J."/>
            <person name="Barry K."/>
            <person name="Miller A.N."/>
            <person name="Grigoriev I.V."/>
            <person name="Debuchy R."/>
            <person name="Gladieux P."/>
            <person name="Thoren M.H."/>
            <person name="Johannesson H."/>
        </authorList>
    </citation>
    <scope>NUCLEOTIDE SEQUENCE</scope>
    <source>
        <strain evidence="3">CBS 626.80</strain>
    </source>
</reference>
<evidence type="ECO:0000256" key="1">
    <source>
        <dbReference type="SAM" id="Phobius"/>
    </source>
</evidence>
<gene>
    <name evidence="3" type="ORF">QBC32DRAFT_146190</name>
</gene>